<comment type="caution">
    <text evidence="3">The sequence shown here is derived from an EMBL/GenBank/DDBJ whole genome shotgun (WGS) entry which is preliminary data.</text>
</comment>
<accession>A0A7J5ZGY7</accession>
<dbReference type="SUPFAM" id="SSF47769">
    <property type="entry name" value="SAM/Pointed domain"/>
    <property type="match status" value="1"/>
</dbReference>
<organism evidence="3 4">
    <name type="scientific">Dissostichus mawsoni</name>
    <name type="common">Antarctic cod</name>
    <dbReference type="NCBI Taxonomy" id="36200"/>
    <lineage>
        <taxon>Eukaryota</taxon>
        <taxon>Metazoa</taxon>
        <taxon>Chordata</taxon>
        <taxon>Craniata</taxon>
        <taxon>Vertebrata</taxon>
        <taxon>Euteleostomi</taxon>
        <taxon>Actinopterygii</taxon>
        <taxon>Neopterygii</taxon>
        <taxon>Teleostei</taxon>
        <taxon>Neoteleostei</taxon>
        <taxon>Acanthomorphata</taxon>
        <taxon>Eupercaria</taxon>
        <taxon>Perciformes</taxon>
        <taxon>Notothenioidei</taxon>
        <taxon>Nototheniidae</taxon>
        <taxon>Dissostichus</taxon>
    </lineage>
</organism>
<evidence type="ECO:0000313" key="4">
    <source>
        <dbReference type="Proteomes" id="UP000518266"/>
    </source>
</evidence>
<dbReference type="InterPro" id="IPR013761">
    <property type="entry name" value="SAM/pointed_sf"/>
</dbReference>
<gene>
    <name evidence="3" type="ORF">F7725_001310</name>
</gene>
<keyword evidence="4" id="KW-1185">Reference proteome</keyword>
<proteinExistence type="predicted"/>
<name>A0A7J5ZGY7_DISMA</name>
<dbReference type="Gene3D" id="1.10.150.50">
    <property type="entry name" value="Transcription Factor, Ets-1"/>
    <property type="match status" value="1"/>
</dbReference>
<dbReference type="Pfam" id="PF18016">
    <property type="entry name" value="SAM_3"/>
    <property type="match status" value="1"/>
</dbReference>
<dbReference type="Proteomes" id="UP000518266">
    <property type="component" value="Unassembled WGS sequence"/>
</dbReference>
<dbReference type="EMBL" id="JAAKFY010000002">
    <property type="protein sequence ID" value="KAF3861055.1"/>
    <property type="molecule type" value="Genomic_DNA"/>
</dbReference>
<protein>
    <recommendedName>
        <fullName evidence="2">SAM domain-containing protein</fullName>
    </recommendedName>
</protein>
<feature type="region of interest" description="Disordered" evidence="1">
    <location>
        <begin position="85"/>
        <end position="107"/>
    </location>
</feature>
<dbReference type="OrthoDB" id="8857281at2759"/>
<reference evidence="3 4" key="1">
    <citation type="submission" date="2020-03" db="EMBL/GenBank/DDBJ databases">
        <title>Dissostichus mawsoni Genome sequencing and assembly.</title>
        <authorList>
            <person name="Park H."/>
        </authorList>
    </citation>
    <scope>NUCLEOTIDE SEQUENCE [LARGE SCALE GENOMIC DNA]</scope>
    <source>
        <strain evidence="3">DM0001</strain>
        <tissue evidence="3">Muscle</tissue>
    </source>
</reference>
<evidence type="ECO:0000313" key="3">
    <source>
        <dbReference type="EMBL" id="KAF3861055.1"/>
    </source>
</evidence>
<sequence length="107" mass="11909">MVPRPTCPSRSYRNRFSPFCRLFTNFSGADLLKLTREDVIQICGPADGIRLFNALKGRISRYLPGGAHFLGADGEDRSALQHLATTNKSDLQTGTHRHPRAGQRRGN</sequence>
<evidence type="ECO:0000256" key="1">
    <source>
        <dbReference type="SAM" id="MobiDB-lite"/>
    </source>
</evidence>
<feature type="domain" description="SAM" evidence="2">
    <location>
        <begin position="13"/>
        <end position="56"/>
    </location>
</feature>
<feature type="compositionally biased region" description="Basic residues" evidence="1">
    <location>
        <begin position="95"/>
        <end position="107"/>
    </location>
</feature>
<dbReference type="InterPro" id="IPR041418">
    <property type="entry name" value="SAM_3"/>
</dbReference>
<evidence type="ECO:0000259" key="2">
    <source>
        <dbReference type="Pfam" id="PF18016"/>
    </source>
</evidence>
<feature type="compositionally biased region" description="Polar residues" evidence="1">
    <location>
        <begin position="85"/>
        <end position="94"/>
    </location>
</feature>
<dbReference type="AlphaFoldDB" id="A0A7J5ZGY7"/>